<accession>A0AB73T2L8</accession>
<dbReference type="InterPro" id="IPR009057">
    <property type="entry name" value="Homeodomain-like_sf"/>
</dbReference>
<gene>
    <name evidence="4" type="ORF">C7383_10866</name>
</gene>
<evidence type="ECO:0000259" key="3">
    <source>
        <dbReference type="PROSITE" id="PS50977"/>
    </source>
</evidence>
<evidence type="ECO:0000256" key="1">
    <source>
        <dbReference type="ARBA" id="ARBA00023125"/>
    </source>
</evidence>
<comment type="caution">
    <text evidence="4">The sequence shown here is derived from an EMBL/GenBank/DDBJ whole genome shotgun (WGS) entry which is preliminary data.</text>
</comment>
<sequence length="210" mass="24148">MLEKELQDFFNLSSPKVISMYDAVGELISQGMDLNDITVLDITKKAGIGKGTAYDYFSSKEEIIAKALLYHIQREIQVLVHGIGEKDNLHDKIYTLLNNIEANYGSRSNWMQYLCFHMQAIVMRQELMEKFVKCNVYQDEVEKFIREFRDQAVKEGASSCELPLHCTANALFSQVLAFWYYLDNGLGAEELSMEEEKAFIYRNILKIIGG</sequence>
<feature type="domain" description="HTH tetR-type" evidence="3">
    <location>
        <begin position="14"/>
        <end position="75"/>
    </location>
</feature>
<dbReference type="PROSITE" id="PS50977">
    <property type="entry name" value="HTH_TETR_2"/>
    <property type="match status" value="1"/>
</dbReference>
<protein>
    <submittedName>
        <fullName evidence="4">TetR family transcriptional regulator</fullName>
    </submittedName>
</protein>
<dbReference type="Proteomes" id="UP000245412">
    <property type="component" value="Unassembled WGS sequence"/>
</dbReference>
<proteinExistence type="predicted"/>
<keyword evidence="1 2" id="KW-0238">DNA-binding</keyword>
<dbReference type="Pfam" id="PF00440">
    <property type="entry name" value="TetR_N"/>
    <property type="match status" value="1"/>
</dbReference>
<dbReference type="GO" id="GO:0003677">
    <property type="term" value="F:DNA binding"/>
    <property type="evidence" value="ECO:0007669"/>
    <property type="project" value="UniProtKB-UniRule"/>
</dbReference>
<evidence type="ECO:0000313" key="5">
    <source>
        <dbReference type="Proteomes" id="UP000245412"/>
    </source>
</evidence>
<dbReference type="AlphaFoldDB" id="A0AB73T2L8"/>
<dbReference type="EMBL" id="QGGY01000008">
    <property type="protein sequence ID" value="PWJ74637.1"/>
    <property type="molecule type" value="Genomic_DNA"/>
</dbReference>
<dbReference type="InterPro" id="IPR001647">
    <property type="entry name" value="HTH_TetR"/>
</dbReference>
<evidence type="ECO:0000256" key="2">
    <source>
        <dbReference type="PROSITE-ProRule" id="PRU00335"/>
    </source>
</evidence>
<evidence type="ECO:0000313" key="4">
    <source>
        <dbReference type="EMBL" id="PWJ74637.1"/>
    </source>
</evidence>
<dbReference type="RefSeq" id="WP_109627283.1">
    <property type="nucleotide sequence ID" value="NZ_CABJAT010000003.1"/>
</dbReference>
<dbReference type="InterPro" id="IPR050624">
    <property type="entry name" value="HTH-type_Tx_Regulator"/>
</dbReference>
<dbReference type="Gene3D" id="1.10.357.10">
    <property type="entry name" value="Tetracycline Repressor, domain 2"/>
    <property type="match status" value="1"/>
</dbReference>
<dbReference type="PANTHER" id="PTHR43479">
    <property type="entry name" value="ACREF/ENVCD OPERON REPRESSOR-RELATED"/>
    <property type="match status" value="1"/>
</dbReference>
<reference evidence="4 5" key="1">
    <citation type="submission" date="2018-05" db="EMBL/GenBank/DDBJ databases">
        <authorList>
            <person name="Goeker M."/>
            <person name="Huntemann M."/>
            <person name="Clum A."/>
            <person name="Pillay M."/>
            <person name="Palaniappan K."/>
            <person name="Varghese N."/>
            <person name="Mikhailova N."/>
            <person name="Stamatis D."/>
            <person name="Reddy T."/>
            <person name="Daum C."/>
            <person name="Shapiro N."/>
            <person name="Ivanova N."/>
            <person name="Kyrpides N."/>
            <person name="Woyke T."/>
        </authorList>
    </citation>
    <scope>NUCLEOTIDE SEQUENCE [LARGE SCALE GENOMIC DNA]</scope>
    <source>
        <strain evidence="4 5">DSM 26524</strain>
    </source>
</reference>
<dbReference type="PANTHER" id="PTHR43479:SF11">
    <property type="entry name" value="ACREF_ENVCD OPERON REPRESSOR-RELATED"/>
    <property type="match status" value="1"/>
</dbReference>
<organism evidence="4 5">
    <name type="scientific">Murimonas intestini</name>
    <dbReference type="NCBI Taxonomy" id="1337051"/>
    <lineage>
        <taxon>Bacteria</taxon>
        <taxon>Bacillati</taxon>
        <taxon>Bacillota</taxon>
        <taxon>Clostridia</taxon>
        <taxon>Lachnospirales</taxon>
        <taxon>Lachnospiraceae</taxon>
        <taxon>Murimonas</taxon>
    </lineage>
</organism>
<dbReference type="SUPFAM" id="SSF46689">
    <property type="entry name" value="Homeodomain-like"/>
    <property type="match status" value="1"/>
</dbReference>
<keyword evidence="5" id="KW-1185">Reference proteome</keyword>
<feature type="DNA-binding region" description="H-T-H motif" evidence="2">
    <location>
        <begin position="38"/>
        <end position="57"/>
    </location>
</feature>
<name>A0AB73T2L8_9FIRM</name>